<reference evidence="2" key="1">
    <citation type="journal article" date="2016" name="Nat. Commun.">
        <title>The channel catfish genome sequence provides insights into the evolution of scale formation in teleosts.</title>
        <authorList>
            <person name="Liu Z."/>
            <person name="Liu S."/>
            <person name="Yao J."/>
            <person name="Bao L."/>
            <person name="Zhang J."/>
            <person name="Li Y."/>
            <person name="Jiang C."/>
            <person name="Sun L."/>
            <person name="Wang R."/>
            <person name="Zhang Y."/>
            <person name="Zhou T."/>
            <person name="Zeng Q."/>
            <person name="Fu Q."/>
            <person name="Gao S."/>
            <person name="Li N."/>
            <person name="Koren S."/>
            <person name="Jiang Y."/>
            <person name="Zimin A."/>
            <person name="Xu P."/>
            <person name="Phillippy A.M."/>
            <person name="Geng X."/>
            <person name="Song L."/>
            <person name="Sun F."/>
            <person name="Li C."/>
            <person name="Wang X."/>
            <person name="Chen A."/>
            <person name="Jin Y."/>
            <person name="Yuan Z."/>
            <person name="Yang Y."/>
            <person name="Tan S."/>
            <person name="Peatman E."/>
            <person name="Lu J."/>
            <person name="Qin Z."/>
            <person name="Dunham R."/>
            <person name="Li Z."/>
            <person name="Sonstegard T."/>
            <person name="Feng J."/>
            <person name="Danzmann R.G."/>
            <person name="Schroeder S."/>
            <person name="Scheffler B."/>
            <person name="Duke M.V."/>
            <person name="Ballard L."/>
            <person name="Kucuktas H."/>
            <person name="Kaltenboeck L."/>
            <person name="Liu H."/>
            <person name="Armbruster J."/>
            <person name="Xie Y."/>
            <person name="Kirby M.L."/>
            <person name="Tian Y."/>
            <person name="Flanagan M.E."/>
            <person name="Mu W."/>
            <person name="Waldbieser G.C."/>
        </authorList>
    </citation>
    <scope>NUCLEOTIDE SEQUENCE [LARGE SCALE GENOMIC DNA]</scope>
    <source>
        <strain evidence="2">SDA103</strain>
    </source>
</reference>
<dbReference type="PROSITE" id="PS50041">
    <property type="entry name" value="C_TYPE_LECTIN_2"/>
    <property type="match status" value="1"/>
</dbReference>
<proteinExistence type="predicted"/>
<dbReference type="Proteomes" id="UP000221080">
    <property type="component" value="Chromosome 29"/>
</dbReference>
<dbReference type="PANTHER" id="PTHR45784:SF5">
    <property type="entry name" value="C-TYPE LECTIN DOMAIN FAMILY 20 MEMBER A-RELATED"/>
    <property type="match status" value="1"/>
</dbReference>
<evidence type="ECO:0000259" key="1">
    <source>
        <dbReference type="PROSITE" id="PS50041"/>
    </source>
</evidence>
<dbReference type="SUPFAM" id="SSF56436">
    <property type="entry name" value="C-type lectin-like"/>
    <property type="match status" value="1"/>
</dbReference>
<dbReference type="InterPro" id="IPR001304">
    <property type="entry name" value="C-type_lectin-like"/>
</dbReference>
<feature type="domain" description="C-type lectin" evidence="1">
    <location>
        <begin position="1"/>
        <end position="97"/>
    </location>
</feature>
<dbReference type="OrthoDB" id="6369810at2759"/>
<dbReference type="InterPro" id="IPR016187">
    <property type="entry name" value="CTDL_fold"/>
</dbReference>
<dbReference type="InterPro" id="IPR016186">
    <property type="entry name" value="C-type_lectin-like/link_sf"/>
</dbReference>
<keyword evidence="2" id="KW-1185">Reference proteome</keyword>
<dbReference type="SMART" id="SM00034">
    <property type="entry name" value="CLECT"/>
    <property type="match status" value="1"/>
</dbReference>
<dbReference type="Gene3D" id="3.10.100.10">
    <property type="entry name" value="Mannose-Binding Protein A, subunit A"/>
    <property type="match status" value="1"/>
</dbReference>
<accession>A0A9F7QZZ6</accession>
<sequence length="131" mass="14958">MTWLGAQEYCRRYHTDLASALNSTDSNYLWNLRDIQGDSWIGLYRDTWKWSDGTSASNLQWASGQPDNYFGNENCAVVYDGLFSDESCTKLFYFFCQTNQAETGGKGHVGEHYRQVEGAKRQKGLSQEKEG</sequence>
<organism evidence="2 3">
    <name type="scientific">Ictalurus punctatus</name>
    <name type="common">Channel catfish</name>
    <name type="synonym">Silurus punctatus</name>
    <dbReference type="NCBI Taxonomy" id="7998"/>
    <lineage>
        <taxon>Eukaryota</taxon>
        <taxon>Metazoa</taxon>
        <taxon>Chordata</taxon>
        <taxon>Craniata</taxon>
        <taxon>Vertebrata</taxon>
        <taxon>Euteleostomi</taxon>
        <taxon>Actinopterygii</taxon>
        <taxon>Neopterygii</taxon>
        <taxon>Teleostei</taxon>
        <taxon>Ostariophysi</taxon>
        <taxon>Siluriformes</taxon>
        <taxon>Ictaluridae</taxon>
        <taxon>Ictalurus</taxon>
    </lineage>
</organism>
<evidence type="ECO:0000313" key="3">
    <source>
        <dbReference type="RefSeq" id="XP_053533410.1"/>
    </source>
</evidence>
<dbReference type="Pfam" id="PF00059">
    <property type="entry name" value="Lectin_C"/>
    <property type="match status" value="1"/>
</dbReference>
<name>A0A9F7QZZ6_ICTPU</name>
<evidence type="ECO:0000313" key="2">
    <source>
        <dbReference type="Proteomes" id="UP000221080"/>
    </source>
</evidence>
<dbReference type="KEGG" id="ipu:108260933"/>
<gene>
    <name evidence="3" type="primary">LOC108260933</name>
</gene>
<protein>
    <submittedName>
        <fullName evidence="3">C-type lection lectoxin-Enh3</fullName>
    </submittedName>
</protein>
<dbReference type="PANTHER" id="PTHR45784">
    <property type="entry name" value="C-TYPE LECTIN DOMAIN FAMILY 20 MEMBER A-RELATED"/>
    <property type="match status" value="1"/>
</dbReference>
<dbReference type="GeneID" id="108260933"/>
<reference evidence="3" key="2">
    <citation type="submission" date="2025-08" db="UniProtKB">
        <authorList>
            <consortium name="RefSeq"/>
        </authorList>
    </citation>
    <scope>IDENTIFICATION</scope>
    <source>
        <tissue evidence="3">Blood</tissue>
    </source>
</reference>
<dbReference type="AlphaFoldDB" id="A0A9F7QZZ6"/>
<dbReference type="RefSeq" id="XP_053533410.1">
    <property type="nucleotide sequence ID" value="XM_053677435.1"/>
</dbReference>